<dbReference type="EMBL" id="BK032546">
    <property type="protein sequence ID" value="DAF46902.1"/>
    <property type="molecule type" value="Genomic_DNA"/>
</dbReference>
<keyword evidence="1" id="KW-0472">Membrane</keyword>
<keyword evidence="1" id="KW-0812">Transmembrane</keyword>
<evidence type="ECO:0000313" key="2">
    <source>
        <dbReference type="EMBL" id="DAF46902.1"/>
    </source>
</evidence>
<organism evidence="2">
    <name type="scientific">Podoviridae sp. ctxJ29</name>
    <dbReference type="NCBI Taxonomy" id="2827754"/>
    <lineage>
        <taxon>Viruses</taxon>
        <taxon>Duplodnaviria</taxon>
        <taxon>Heunggongvirae</taxon>
        <taxon>Uroviricota</taxon>
        <taxon>Caudoviricetes</taxon>
    </lineage>
</organism>
<keyword evidence="1" id="KW-1133">Transmembrane helix</keyword>
<sequence>MSARSCVFYSLFETFVSFGISLVLFTLLSQTKLRYTPIN</sequence>
<name>A0A8S5S7L5_9CAUD</name>
<reference evidence="2" key="1">
    <citation type="journal article" date="2021" name="Proc. Natl. Acad. Sci. U.S.A.">
        <title>A Catalog of Tens of Thousands of Viruses from Human Metagenomes Reveals Hidden Associations with Chronic Diseases.</title>
        <authorList>
            <person name="Tisza M.J."/>
            <person name="Buck C.B."/>
        </authorList>
    </citation>
    <scope>NUCLEOTIDE SEQUENCE</scope>
    <source>
        <strain evidence="2">CtxJ29</strain>
    </source>
</reference>
<proteinExistence type="predicted"/>
<protein>
    <submittedName>
        <fullName evidence="2">Uncharacterized protein</fullName>
    </submittedName>
</protein>
<feature type="transmembrane region" description="Helical" evidence="1">
    <location>
        <begin position="7"/>
        <end position="28"/>
    </location>
</feature>
<accession>A0A8S5S7L5</accession>
<evidence type="ECO:0000256" key="1">
    <source>
        <dbReference type="SAM" id="Phobius"/>
    </source>
</evidence>